<protein>
    <submittedName>
        <fullName evidence="4">Aldose 1-epimerase</fullName>
    </submittedName>
</protein>
<dbReference type="STRING" id="468056.SAMN05443549_101940"/>
<dbReference type="Gene3D" id="2.70.98.10">
    <property type="match status" value="1"/>
</dbReference>
<comment type="subunit">
    <text evidence="2">Monomer.</text>
</comment>
<keyword evidence="3" id="KW-0106">Calcium</keyword>
<keyword evidence="5" id="KW-1185">Reference proteome</keyword>
<dbReference type="InterPro" id="IPR008183">
    <property type="entry name" value="Aldose_1/G6P_1-epimerase"/>
</dbReference>
<sequence length="66" mass="7543">MVNRLLICLQNSLFGYSFIGTYILRTGLCLETQHYSDSPNQKDFPSTVLSPGENYKTKTTFKFSVK</sequence>
<evidence type="ECO:0000256" key="3">
    <source>
        <dbReference type="ARBA" id="ARBA00022837"/>
    </source>
</evidence>
<proteinExistence type="predicted"/>
<name>A0A1M5FTW6_9FLAO</name>
<dbReference type="GO" id="GO:0030246">
    <property type="term" value="F:carbohydrate binding"/>
    <property type="evidence" value="ECO:0007669"/>
    <property type="project" value="InterPro"/>
</dbReference>
<dbReference type="Pfam" id="PF01263">
    <property type="entry name" value="Aldose_epim"/>
    <property type="match status" value="1"/>
</dbReference>
<dbReference type="GO" id="GO:0005975">
    <property type="term" value="P:carbohydrate metabolic process"/>
    <property type="evidence" value="ECO:0007669"/>
    <property type="project" value="InterPro"/>
</dbReference>
<gene>
    <name evidence="4" type="ORF">SAMN05443549_101940</name>
</gene>
<dbReference type="InterPro" id="IPR014718">
    <property type="entry name" value="GH-type_carb-bd"/>
</dbReference>
<accession>A0A1M5FTW6</accession>
<dbReference type="GO" id="GO:0016853">
    <property type="term" value="F:isomerase activity"/>
    <property type="evidence" value="ECO:0007669"/>
    <property type="project" value="InterPro"/>
</dbReference>
<dbReference type="Proteomes" id="UP000184516">
    <property type="component" value="Unassembled WGS sequence"/>
</dbReference>
<evidence type="ECO:0000313" key="4">
    <source>
        <dbReference type="EMBL" id="SHF94938.1"/>
    </source>
</evidence>
<dbReference type="SUPFAM" id="SSF74650">
    <property type="entry name" value="Galactose mutarotase-like"/>
    <property type="match status" value="1"/>
</dbReference>
<dbReference type="EMBL" id="FQWB01000001">
    <property type="protein sequence ID" value="SHF94938.1"/>
    <property type="molecule type" value="Genomic_DNA"/>
</dbReference>
<dbReference type="InterPro" id="IPR011013">
    <property type="entry name" value="Gal_mutarotase_sf_dom"/>
</dbReference>
<evidence type="ECO:0000256" key="2">
    <source>
        <dbReference type="ARBA" id="ARBA00011245"/>
    </source>
</evidence>
<organism evidence="4 5">
    <name type="scientific">Flavobacterium fluvii</name>
    <dbReference type="NCBI Taxonomy" id="468056"/>
    <lineage>
        <taxon>Bacteria</taxon>
        <taxon>Pseudomonadati</taxon>
        <taxon>Bacteroidota</taxon>
        <taxon>Flavobacteriia</taxon>
        <taxon>Flavobacteriales</taxon>
        <taxon>Flavobacteriaceae</taxon>
        <taxon>Flavobacterium</taxon>
    </lineage>
</organism>
<dbReference type="AlphaFoldDB" id="A0A1M5FTW6"/>
<reference evidence="5" key="1">
    <citation type="submission" date="2016-11" db="EMBL/GenBank/DDBJ databases">
        <authorList>
            <person name="Varghese N."/>
            <person name="Submissions S."/>
        </authorList>
    </citation>
    <scope>NUCLEOTIDE SEQUENCE [LARGE SCALE GENOMIC DNA]</scope>
    <source>
        <strain evidence="5">DSM 19978</strain>
    </source>
</reference>
<comment type="cofactor">
    <cofactor evidence="1">
        <name>Ca(2+)</name>
        <dbReference type="ChEBI" id="CHEBI:29108"/>
    </cofactor>
</comment>
<evidence type="ECO:0000256" key="1">
    <source>
        <dbReference type="ARBA" id="ARBA00001913"/>
    </source>
</evidence>
<evidence type="ECO:0000313" key="5">
    <source>
        <dbReference type="Proteomes" id="UP000184516"/>
    </source>
</evidence>